<reference evidence="6" key="1">
    <citation type="submission" date="2016-06" db="UniProtKB">
        <authorList>
            <consortium name="WormBaseParasite"/>
        </authorList>
    </citation>
    <scope>IDENTIFICATION</scope>
</reference>
<dbReference type="PANTHER" id="PTHR46097:SF3">
    <property type="entry name" value="ARF GTPASE-ACTIVATING PROTEIN GIT"/>
    <property type="match status" value="1"/>
</dbReference>
<dbReference type="InterPro" id="IPR047161">
    <property type="entry name" value="GIT-like"/>
</dbReference>
<keyword evidence="2" id="KW-1133">Transmembrane helix</keyword>
<dbReference type="InterPro" id="IPR038508">
    <property type="entry name" value="ArfGAP_dom_sf"/>
</dbReference>
<dbReference type="SMART" id="SM00105">
    <property type="entry name" value="ArfGap"/>
    <property type="match status" value="1"/>
</dbReference>
<dbReference type="GO" id="GO:0008277">
    <property type="term" value="P:regulation of G protein-coupled receptor signaling pathway"/>
    <property type="evidence" value="ECO:0007669"/>
    <property type="project" value="TreeGrafter"/>
</dbReference>
<evidence type="ECO:0000313" key="4">
    <source>
        <dbReference type="EMBL" id="VDP41487.1"/>
    </source>
</evidence>
<dbReference type="InterPro" id="IPR001164">
    <property type="entry name" value="ArfGAP_dom"/>
</dbReference>
<dbReference type="AlphaFoldDB" id="A0A183A3N4"/>
<dbReference type="GO" id="GO:0031267">
    <property type="term" value="F:small GTPase binding"/>
    <property type="evidence" value="ECO:0007669"/>
    <property type="project" value="TreeGrafter"/>
</dbReference>
<dbReference type="WBParaSite" id="ECPE_0000156901-mRNA-1">
    <property type="protein sequence ID" value="ECPE_0000156901-mRNA-1"/>
    <property type="gene ID" value="ECPE_0000156901"/>
</dbReference>
<keyword evidence="1" id="KW-0863">Zinc-finger</keyword>
<evidence type="ECO:0000256" key="1">
    <source>
        <dbReference type="PROSITE-ProRule" id="PRU00288"/>
    </source>
</evidence>
<dbReference type="PANTHER" id="PTHR46097">
    <property type="entry name" value="G PROTEIN-COUPLED RECEPTOR KINASE INTERACTING ARFGAP"/>
    <property type="match status" value="1"/>
</dbReference>
<feature type="domain" description="Arf-GAP" evidence="3">
    <location>
        <begin position="1"/>
        <end position="108"/>
    </location>
</feature>
<dbReference type="GO" id="GO:0005096">
    <property type="term" value="F:GTPase activator activity"/>
    <property type="evidence" value="ECO:0007669"/>
    <property type="project" value="InterPro"/>
</dbReference>
<keyword evidence="1" id="KW-0862">Zinc</keyword>
<sequence>MHMTENQDISDVCADCSALSPQWASVNRGVLLCDECSAVHRQLGRHISQVKHLKKSRWRSTQLEMVRYLAAACANRYWEHVLYEPITRKPNPTDAMHPTKADFIREKYLFLGFFKKPRSINLDDLNQQLHASVRTSVLETMASQIRTHRNTFYGHCEDNMVEESQPHPQTSPMIVPDRLFNKTIPVCAQLLYCIVLCITFASTGAHISVKKHTR</sequence>
<dbReference type="GO" id="GO:0007420">
    <property type="term" value="P:brain development"/>
    <property type="evidence" value="ECO:0007669"/>
    <property type="project" value="InterPro"/>
</dbReference>
<reference evidence="4 5" key="2">
    <citation type="submission" date="2018-11" db="EMBL/GenBank/DDBJ databases">
        <authorList>
            <consortium name="Pathogen Informatics"/>
        </authorList>
    </citation>
    <scope>NUCLEOTIDE SEQUENCE [LARGE SCALE GENOMIC DNA]</scope>
    <source>
        <strain evidence="4 5">Egypt</strain>
    </source>
</reference>
<dbReference type="SUPFAM" id="SSF57863">
    <property type="entry name" value="ArfGap/RecO-like zinc finger"/>
    <property type="match status" value="1"/>
</dbReference>
<evidence type="ECO:0000259" key="3">
    <source>
        <dbReference type="PROSITE" id="PS50115"/>
    </source>
</evidence>
<evidence type="ECO:0000313" key="5">
    <source>
        <dbReference type="Proteomes" id="UP000272942"/>
    </source>
</evidence>
<dbReference type="GO" id="GO:0032012">
    <property type="term" value="P:regulation of ARF protein signal transduction"/>
    <property type="evidence" value="ECO:0007669"/>
    <property type="project" value="InterPro"/>
</dbReference>
<protein>
    <submittedName>
        <fullName evidence="6">Arf-GAP domain-containing protein</fullName>
    </submittedName>
</protein>
<dbReference type="PROSITE" id="PS50115">
    <property type="entry name" value="ARFGAP"/>
    <property type="match status" value="1"/>
</dbReference>
<dbReference type="Proteomes" id="UP000272942">
    <property type="component" value="Unassembled WGS sequence"/>
</dbReference>
<evidence type="ECO:0000313" key="6">
    <source>
        <dbReference type="WBParaSite" id="ECPE_0000156901-mRNA-1"/>
    </source>
</evidence>
<organism evidence="6">
    <name type="scientific">Echinostoma caproni</name>
    <dbReference type="NCBI Taxonomy" id="27848"/>
    <lineage>
        <taxon>Eukaryota</taxon>
        <taxon>Metazoa</taxon>
        <taxon>Spiralia</taxon>
        <taxon>Lophotrochozoa</taxon>
        <taxon>Platyhelminthes</taxon>
        <taxon>Trematoda</taxon>
        <taxon>Digenea</taxon>
        <taxon>Plagiorchiida</taxon>
        <taxon>Echinostomata</taxon>
        <taxon>Echinostomatoidea</taxon>
        <taxon>Echinostomatidae</taxon>
        <taxon>Echinostoma</taxon>
    </lineage>
</organism>
<keyword evidence="2" id="KW-0812">Transmembrane</keyword>
<feature type="transmembrane region" description="Helical" evidence="2">
    <location>
        <begin position="189"/>
        <end position="209"/>
    </location>
</feature>
<accession>A0A183A3N4</accession>
<proteinExistence type="predicted"/>
<dbReference type="Gene3D" id="1.10.220.150">
    <property type="entry name" value="Arf GTPase activating protein"/>
    <property type="match status" value="1"/>
</dbReference>
<evidence type="ECO:0000256" key="2">
    <source>
        <dbReference type="SAM" id="Phobius"/>
    </source>
</evidence>
<keyword evidence="5" id="KW-1185">Reference proteome</keyword>
<name>A0A183A3N4_9TREM</name>
<dbReference type="GO" id="GO:0008270">
    <property type="term" value="F:zinc ion binding"/>
    <property type="evidence" value="ECO:0007669"/>
    <property type="project" value="UniProtKB-KW"/>
</dbReference>
<dbReference type="PRINTS" id="PR00405">
    <property type="entry name" value="REVINTRACTNG"/>
</dbReference>
<dbReference type="InterPro" id="IPR037278">
    <property type="entry name" value="ARFGAP/RecO"/>
</dbReference>
<keyword evidence="2" id="KW-0472">Membrane</keyword>
<gene>
    <name evidence="4" type="ORF">ECPE_LOCUS1569</name>
</gene>
<dbReference type="Pfam" id="PF01412">
    <property type="entry name" value="ArfGap"/>
    <property type="match status" value="1"/>
</dbReference>
<dbReference type="OrthoDB" id="5588096at2759"/>
<dbReference type="CDD" id="cd08833">
    <property type="entry name" value="ArfGap_GIT"/>
    <property type="match status" value="1"/>
</dbReference>
<dbReference type="EMBL" id="UZAN01011101">
    <property type="protein sequence ID" value="VDP41487.1"/>
    <property type="molecule type" value="Genomic_DNA"/>
</dbReference>
<keyword evidence="1" id="KW-0479">Metal-binding</keyword>